<evidence type="ECO:0000313" key="4">
    <source>
        <dbReference type="Proteomes" id="UP000001116"/>
    </source>
</evidence>
<evidence type="ECO:0000256" key="2">
    <source>
        <dbReference type="SAM" id="Phobius"/>
    </source>
</evidence>
<dbReference type="EMBL" id="CP000750">
    <property type="protein sequence ID" value="ABS03867.1"/>
    <property type="molecule type" value="Genomic_DNA"/>
</dbReference>
<organism evidence="3 4">
    <name type="scientific">Kineococcus radiotolerans (strain ATCC BAA-149 / DSM 14245 / SRS30216)</name>
    <dbReference type="NCBI Taxonomy" id="266940"/>
    <lineage>
        <taxon>Bacteria</taxon>
        <taxon>Bacillati</taxon>
        <taxon>Actinomycetota</taxon>
        <taxon>Actinomycetes</taxon>
        <taxon>Kineosporiales</taxon>
        <taxon>Kineosporiaceae</taxon>
        <taxon>Kineococcus</taxon>
    </lineage>
</organism>
<dbReference type="AlphaFoldDB" id="A6WAM8"/>
<keyword evidence="2" id="KW-0812">Transmembrane</keyword>
<dbReference type="KEGG" id="kra:Krad_2387"/>
<evidence type="ECO:0000256" key="1">
    <source>
        <dbReference type="SAM" id="MobiDB-lite"/>
    </source>
</evidence>
<gene>
    <name evidence="3" type="ordered locus">Krad_2387</name>
</gene>
<feature type="transmembrane region" description="Helical" evidence="2">
    <location>
        <begin position="81"/>
        <end position="98"/>
    </location>
</feature>
<name>A6WAM8_KINRD</name>
<sequence length="261" mass="27712">MKAGRSSARALHTAQALHPPRHGVVVSGMVHAEASTHLTLLEDSPGDHDSGTATMTSRSVDGPQITAHSPLRARPALRARLALSAVATLVLAGAAFAVRDEPAAPPLSAADELAQDVAQQVVDDVQGYVQTGRIPGELDPDGAAATPLRVNDVNDIRINDIRVNDIQDWLQDPPATYWTGRSRGSWRVLSSDVPTAGGATPPAEATFVLAVYLLSQDTSFVNSSEWGRTCLQLHVEPAAYVVQQQRVACADDVPEEGLPHY</sequence>
<protein>
    <submittedName>
        <fullName evidence="3">Uncharacterized protein</fullName>
    </submittedName>
</protein>
<keyword evidence="4" id="KW-1185">Reference proteome</keyword>
<evidence type="ECO:0000313" key="3">
    <source>
        <dbReference type="EMBL" id="ABS03867.1"/>
    </source>
</evidence>
<dbReference type="STRING" id="266940.Krad_2387"/>
<dbReference type="Proteomes" id="UP000001116">
    <property type="component" value="Chromosome"/>
</dbReference>
<keyword evidence="2" id="KW-1133">Transmembrane helix</keyword>
<reference evidence="4" key="1">
    <citation type="journal article" date="2008" name="PLoS ONE">
        <title>Survival in nuclear waste, extreme resistance, and potential applications gleaned from the genome sequence of Kineococcus radiotolerans SRS30216.</title>
        <authorList>
            <person name="Bagwell C.E."/>
            <person name="Bhat S."/>
            <person name="Hawkins G.M."/>
            <person name="Smith B.W."/>
            <person name="Biswas T."/>
            <person name="Hoover T.R."/>
            <person name="Saunders E."/>
            <person name="Han C.S."/>
            <person name="Tsodikov O.V."/>
            <person name="Shimkets L.J."/>
        </authorList>
    </citation>
    <scope>NUCLEOTIDE SEQUENCE [LARGE SCALE GENOMIC DNA]</scope>
    <source>
        <strain evidence="4">ATCC BAA-149 / DSM 14245 / SRS30216</strain>
    </source>
</reference>
<keyword evidence="2" id="KW-0472">Membrane</keyword>
<dbReference type="HOGENOM" id="CLU_1064681_0_0_11"/>
<feature type="region of interest" description="Disordered" evidence="1">
    <location>
        <begin position="41"/>
        <end position="66"/>
    </location>
</feature>
<accession>A6WAM8</accession>
<proteinExistence type="predicted"/>